<feature type="region of interest" description="Disordered" evidence="1">
    <location>
        <begin position="183"/>
        <end position="202"/>
    </location>
</feature>
<accession>A0A066VY79</accession>
<dbReference type="OrthoDB" id="3346927at2759"/>
<dbReference type="AlphaFoldDB" id="A0A066VY79"/>
<sequence length="316" mass="33396">MSTFGRQGAIESARKGDWSAAATASSKSMDDLALLLASQRGIVSPLRQQPLRMVPASTVPPAAHAPSARHGLDFDDIRKSVFKSWGIQSASDPSKLQATATSRAGSYTGGLHPLKMFLPIPLASGLPGGPKRLRKLKVSFIPFASESSMQTPETTVKPSHTSMGSRSSQSSAKLTPHLAGNEFAAMPRSPASPRRGGSRWPHEVCRVPSRSVNIDAFRINAQVLLPPGETSCKDGSLTDDGLPEPMSFPVVLAVCDSQRNLELFPEGWAALGLGGGPIEAEAKPEELATNPKFESVHPMLGVTDLIIAGCAAIMDL</sequence>
<proteinExistence type="predicted"/>
<dbReference type="HOGENOM" id="CLU_880496_0_0_1"/>
<dbReference type="EMBL" id="JMSN01000044">
    <property type="protein sequence ID" value="KDN45243.1"/>
    <property type="molecule type" value="Genomic_DNA"/>
</dbReference>
<evidence type="ECO:0000256" key="1">
    <source>
        <dbReference type="SAM" id="MobiDB-lite"/>
    </source>
</evidence>
<feature type="compositionally biased region" description="Low complexity" evidence="1">
    <location>
        <begin position="184"/>
        <end position="199"/>
    </location>
</feature>
<name>A0A066VY79_TILAU</name>
<comment type="caution">
    <text evidence="2">The sequence shown here is derived from an EMBL/GenBank/DDBJ whole genome shotgun (WGS) entry which is preliminary data.</text>
</comment>
<evidence type="ECO:0000313" key="2">
    <source>
        <dbReference type="EMBL" id="KDN45243.1"/>
    </source>
</evidence>
<gene>
    <name evidence="2" type="ORF">K437DRAFT_124299</name>
</gene>
<dbReference type="RefSeq" id="XP_013243100.1">
    <property type="nucleotide sequence ID" value="XM_013387646.1"/>
</dbReference>
<feature type="region of interest" description="Disordered" evidence="1">
    <location>
        <begin position="147"/>
        <end position="172"/>
    </location>
</feature>
<dbReference type="GeneID" id="25261414"/>
<protein>
    <submittedName>
        <fullName evidence="2">Uncharacterized protein</fullName>
    </submittedName>
</protein>
<reference evidence="2 3" key="1">
    <citation type="submission" date="2014-05" db="EMBL/GenBank/DDBJ databases">
        <title>Draft genome sequence of a rare smut relative, Tilletiaria anomala UBC 951.</title>
        <authorList>
            <consortium name="DOE Joint Genome Institute"/>
            <person name="Toome M."/>
            <person name="Kuo A."/>
            <person name="Henrissat B."/>
            <person name="Lipzen A."/>
            <person name="Tritt A."/>
            <person name="Yoshinaga Y."/>
            <person name="Zane M."/>
            <person name="Barry K."/>
            <person name="Grigoriev I.V."/>
            <person name="Spatafora J.W."/>
            <person name="Aimea M.C."/>
        </authorList>
    </citation>
    <scope>NUCLEOTIDE SEQUENCE [LARGE SCALE GENOMIC DNA]</scope>
    <source>
        <strain evidence="2 3">UBC 951</strain>
    </source>
</reference>
<organism evidence="2 3">
    <name type="scientific">Tilletiaria anomala (strain ATCC 24038 / CBS 436.72 / UBC 951)</name>
    <dbReference type="NCBI Taxonomy" id="1037660"/>
    <lineage>
        <taxon>Eukaryota</taxon>
        <taxon>Fungi</taxon>
        <taxon>Dikarya</taxon>
        <taxon>Basidiomycota</taxon>
        <taxon>Ustilaginomycotina</taxon>
        <taxon>Exobasidiomycetes</taxon>
        <taxon>Georgefischeriales</taxon>
        <taxon>Tilletiariaceae</taxon>
        <taxon>Tilletiaria</taxon>
    </lineage>
</organism>
<evidence type="ECO:0000313" key="3">
    <source>
        <dbReference type="Proteomes" id="UP000027361"/>
    </source>
</evidence>
<dbReference type="Proteomes" id="UP000027361">
    <property type="component" value="Unassembled WGS sequence"/>
</dbReference>
<keyword evidence="3" id="KW-1185">Reference proteome</keyword>
<dbReference type="InParanoid" id="A0A066VY79"/>